<keyword evidence="3 5" id="KW-0732">Signal</keyword>
<name>A0A127QTJ7_9BURK</name>
<evidence type="ECO:0000256" key="5">
    <source>
        <dbReference type="SAM" id="SignalP"/>
    </source>
</evidence>
<dbReference type="Proteomes" id="UP000074561">
    <property type="component" value="Chromosome"/>
</dbReference>
<dbReference type="EMBL" id="CP013234">
    <property type="protein sequence ID" value="AMP03442.1"/>
    <property type="molecule type" value="Genomic_DNA"/>
</dbReference>
<evidence type="ECO:0000259" key="6">
    <source>
        <dbReference type="Pfam" id="PF13458"/>
    </source>
</evidence>
<keyword evidence="10" id="KW-1185">Reference proteome</keyword>
<dbReference type="InterPro" id="IPR028081">
    <property type="entry name" value="Leu-bd"/>
</dbReference>
<evidence type="ECO:0000256" key="3">
    <source>
        <dbReference type="ARBA" id="ARBA00022729"/>
    </source>
</evidence>
<evidence type="ECO:0000256" key="4">
    <source>
        <dbReference type="ARBA" id="ARBA00022970"/>
    </source>
</evidence>
<comment type="similarity">
    <text evidence="1">Belongs to the leucine-binding protein family.</text>
</comment>
<dbReference type="STRING" id="279113.CPter91_1057"/>
<gene>
    <name evidence="8" type="ORF">CPter291_0973</name>
    <name evidence="7" type="ORF">CPter91_1057</name>
</gene>
<keyword evidence="7" id="KW-0675">Receptor</keyword>
<dbReference type="KEGG" id="cpra:CPter91_1057"/>
<sequence length="382" mass="40184">MQNKIKMIPLAGAIAMAFAFAGPVSAQEVITIGQVSPLTGPNAHIGKDNENGATMAIEELNAKGTKIGGKPVKFVLASEDDASDPKQGTAAAQKLVDAKVKGIIGHMNSGTTIPASKIYHDAGIPQISPSATNPKYTQQGFDTAFRVVANDGQLGGTLGRYAINTLKAKNIAVIDDRTAYGQGVAEEFTKSAKKAGGTIVATQFTNDKATDFNAILTSIKSKNPDLIFFGGMDAVGGPMLRQMDQLGIKAKFMGGDGLCTTELAKLAGAGLKDDQVVCAEAGGVPDAGKAALEAFKAAYQKRFNQEVVIYAPYEYDALMTMVAAMEKAGSSDPKKYLPELAKIHYKGVTGEISFDPKGDIKDGSLTLYTYKDGKRTLLTVTK</sequence>
<dbReference type="PANTHER" id="PTHR47151:SF2">
    <property type="entry name" value="AMINO ACID BINDING PROTEIN"/>
    <property type="match status" value="1"/>
</dbReference>
<evidence type="ECO:0000256" key="2">
    <source>
        <dbReference type="ARBA" id="ARBA00022448"/>
    </source>
</evidence>
<dbReference type="OrthoDB" id="9783240at2"/>
<keyword evidence="2" id="KW-0813">Transport</keyword>
<keyword evidence="4" id="KW-0029">Amino-acid transport</keyword>
<dbReference type="PATRIC" id="fig|279113.10.peg.963"/>
<dbReference type="SUPFAM" id="SSF53822">
    <property type="entry name" value="Periplasmic binding protein-like I"/>
    <property type="match status" value="1"/>
</dbReference>
<evidence type="ECO:0000313" key="10">
    <source>
        <dbReference type="Proteomes" id="UP000074914"/>
    </source>
</evidence>
<dbReference type="EMBL" id="CP013236">
    <property type="protein sequence ID" value="AMP13251.1"/>
    <property type="molecule type" value="Genomic_DNA"/>
</dbReference>
<accession>A0A127QTJ7</accession>
<organism evidence="7 9">
    <name type="scientific">Collimonas pratensis</name>
    <dbReference type="NCBI Taxonomy" id="279113"/>
    <lineage>
        <taxon>Bacteria</taxon>
        <taxon>Pseudomonadati</taxon>
        <taxon>Pseudomonadota</taxon>
        <taxon>Betaproteobacteria</taxon>
        <taxon>Burkholderiales</taxon>
        <taxon>Oxalobacteraceae</taxon>
        <taxon>Collimonas</taxon>
    </lineage>
</organism>
<feature type="domain" description="Leucine-binding protein" evidence="6">
    <location>
        <begin position="30"/>
        <end position="373"/>
    </location>
</feature>
<dbReference type="RefSeq" id="WP_061937710.1">
    <property type="nucleotide sequence ID" value="NZ_CP013234.1"/>
</dbReference>
<evidence type="ECO:0000256" key="1">
    <source>
        <dbReference type="ARBA" id="ARBA00010062"/>
    </source>
</evidence>
<dbReference type="InterPro" id="IPR028082">
    <property type="entry name" value="Peripla_BP_I"/>
</dbReference>
<dbReference type="PRINTS" id="PR00337">
    <property type="entry name" value="LEUILEVALBP"/>
</dbReference>
<dbReference type="Gene3D" id="3.40.50.2300">
    <property type="match status" value="2"/>
</dbReference>
<dbReference type="Pfam" id="PF13458">
    <property type="entry name" value="Peripla_BP_6"/>
    <property type="match status" value="1"/>
</dbReference>
<dbReference type="CDD" id="cd06342">
    <property type="entry name" value="PBP1_ABC_LIVBP-like"/>
    <property type="match status" value="1"/>
</dbReference>
<feature type="chain" id="PRO_5013475097" evidence="5">
    <location>
        <begin position="27"/>
        <end position="382"/>
    </location>
</feature>
<dbReference type="InterPro" id="IPR000709">
    <property type="entry name" value="Leu_Ile_Val-bd"/>
</dbReference>
<protein>
    <submittedName>
        <fullName evidence="7">Receptor ligand binding region family protein</fullName>
    </submittedName>
</protein>
<dbReference type="AlphaFoldDB" id="A0A127QTJ7"/>
<proteinExistence type="inferred from homology"/>
<dbReference type="PANTHER" id="PTHR47151">
    <property type="entry name" value="LEU/ILE/VAL-BINDING ABC TRANSPORTER SUBUNIT"/>
    <property type="match status" value="1"/>
</dbReference>
<evidence type="ECO:0000313" key="8">
    <source>
        <dbReference type="EMBL" id="AMP13251.1"/>
    </source>
</evidence>
<feature type="signal peptide" evidence="5">
    <location>
        <begin position="1"/>
        <end position="26"/>
    </location>
</feature>
<reference evidence="9 10" key="1">
    <citation type="submission" date="2015-11" db="EMBL/GenBank/DDBJ databases">
        <title>Exploring the genomic traits of fungus-feeding bacterial genus Collimonas.</title>
        <authorList>
            <person name="Song C."/>
            <person name="Schmidt R."/>
            <person name="de Jager V."/>
            <person name="Krzyzanowska D."/>
            <person name="Jongedijk E."/>
            <person name="Cankar K."/>
            <person name="Beekwilder J."/>
            <person name="van Veen A."/>
            <person name="de Boer W."/>
            <person name="van Veen J.A."/>
            <person name="Garbeva P."/>
        </authorList>
    </citation>
    <scope>NUCLEOTIDE SEQUENCE [LARGE SCALE GENOMIC DNA]</scope>
    <source>
        <strain evidence="8 10">Ter291</strain>
        <strain evidence="7 9">Ter91</strain>
    </source>
</reference>
<evidence type="ECO:0000313" key="9">
    <source>
        <dbReference type="Proteomes" id="UP000074561"/>
    </source>
</evidence>
<dbReference type="Proteomes" id="UP000074914">
    <property type="component" value="Chromosome"/>
</dbReference>
<evidence type="ECO:0000313" key="7">
    <source>
        <dbReference type="EMBL" id="AMP03442.1"/>
    </source>
</evidence>
<dbReference type="GO" id="GO:0006865">
    <property type="term" value="P:amino acid transport"/>
    <property type="evidence" value="ECO:0007669"/>
    <property type="project" value="UniProtKB-KW"/>
</dbReference>